<sequence length="54" mass="5993">MPPGQNRSVVIRQLPESSLAHLLAFDISIIAASHQARFRASRRLFPVPKTIAVQ</sequence>
<proteinExistence type="predicted"/>
<accession>A0A1S8AB82</accession>
<dbReference type="Proteomes" id="UP000054516">
    <property type="component" value="Unassembled WGS sequence"/>
</dbReference>
<evidence type="ECO:0000313" key="1">
    <source>
        <dbReference type="EMBL" id="GAW27182.1"/>
    </source>
</evidence>
<dbReference type="AlphaFoldDB" id="A0A1S8AB82"/>
<name>A0A1S8AB82_ROSNE</name>
<reference evidence="1" key="1">
    <citation type="submission" date="2016-03" db="EMBL/GenBank/DDBJ databases">
        <title>Draft genome sequence of Rosellinia necatrix.</title>
        <authorList>
            <person name="Kanematsu S."/>
        </authorList>
    </citation>
    <scope>NUCLEOTIDE SEQUENCE [LARGE SCALE GENOMIC DNA]</scope>
    <source>
        <strain evidence="1">W97</strain>
    </source>
</reference>
<gene>
    <name evidence="1" type="ORF">SAMD00023353_8000070</name>
</gene>
<dbReference type="EMBL" id="DF977525">
    <property type="protein sequence ID" value="GAW27182.1"/>
    <property type="molecule type" value="Genomic_DNA"/>
</dbReference>
<organism evidence="1">
    <name type="scientific">Rosellinia necatrix</name>
    <name type="common">White root-rot fungus</name>
    <dbReference type="NCBI Taxonomy" id="77044"/>
    <lineage>
        <taxon>Eukaryota</taxon>
        <taxon>Fungi</taxon>
        <taxon>Dikarya</taxon>
        <taxon>Ascomycota</taxon>
        <taxon>Pezizomycotina</taxon>
        <taxon>Sordariomycetes</taxon>
        <taxon>Xylariomycetidae</taxon>
        <taxon>Xylariales</taxon>
        <taxon>Xylariaceae</taxon>
        <taxon>Rosellinia</taxon>
    </lineage>
</organism>
<keyword evidence="2" id="KW-1185">Reference proteome</keyword>
<evidence type="ECO:0000313" key="2">
    <source>
        <dbReference type="Proteomes" id="UP000054516"/>
    </source>
</evidence>
<protein>
    <submittedName>
        <fullName evidence="1">Uncharacterized protein</fullName>
    </submittedName>
</protein>